<feature type="coiled-coil region" evidence="1">
    <location>
        <begin position="1"/>
        <end position="28"/>
    </location>
</feature>
<feature type="non-terminal residue" evidence="2">
    <location>
        <position position="49"/>
    </location>
</feature>
<comment type="caution">
    <text evidence="2">The sequence shown here is derived from an EMBL/GenBank/DDBJ whole genome shotgun (WGS) entry which is preliminary data.</text>
</comment>
<name>X1FHM1_9ZZZZ</name>
<reference evidence="2" key="1">
    <citation type="journal article" date="2014" name="Front. Microbiol.">
        <title>High frequency of phylogenetically diverse reductive dehalogenase-homologous genes in deep subseafloor sedimentary metagenomes.</title>
        <authorList>
            <person name="Kawai M."/>
            <person name="Futagami T."/>
            <person name="Toyoda A."/>
            <person name="Takaki Y."/>
            <person name="Nishi S."/>
            <person name="Hori S."/>
            <person name="Arai W."/>
            <person name="Tsubouchi T."/>
            <person name="Morono Y."/>
            <person name="Uchiyama I."/>
            <person name="Ito T."/>
            <person name="Fujiyama A."/>
            <person name="Inagaki F."/>
            <person name="Takami H."/>
        </authorList>
    </citation>
    <scope>NUCLEOTIDE SEQUENCE</scope>
    <source>
        <strain evidence="2">Expedition CK06-06</strain>
    </source>
</reference>
<gene>
    <name evidence="2" type="ORF">S03H2_17099</name>
</gene>
<sequence length="49" mass="5735">MEEFNSGFVNLEKQYDNLKDDLLDVERRVNTIIQIEDYPILCSSIGDLE</sequence>
<keyword evidence="1" id="KW-0175">Coiled coil</keyword>
<accession>X1FHM1</accession>
<dbReference type="AlphaFoldDB" id="X1FHM1"/>
<organism evidence="2">
    <name type="scientific">marine sediment metagenome</name>
    <dbReference type="NCBI Taxonomy" id="412755"/>
    <lineage>
        <taxon>unclassified sequences</taxon>
        <taxon>metagenomes</taxon>
        <taxon>ecological metagenomes</taxon>
    </lineage>
</organism>
<evidence type="ECO:0000256" key="1">
    <source>
        <dbReference type="SAM" id="Coils"/>
    </source>
</evidence>
<dbReference type="EMBL" id="BARU01008793">
    <property type="protein sequence ID" value="GAH45151.1"/>
    <property type="molecule type" value="Genomic_DNA"/>
</dbReference>
<proteinExistence type="predicted"/>
<protein>
    <submittedName>
        <fullName evidence="2">Uncharacterized protein</fullName>
    </submittedName>
</protein>
<evidence type="ECO:0000313" key="2">
    <source>
        <dbReference type="EMBL" id="GAH45151.1"/>
    </source>
</evidence>